<evidence type="ECO:0000256" key="12">
    <source>
        <dbReference type="SAM" id="MobiDB-lite"/>
    </source>
</evidence>
<proteinExistence type="inferred from homology"/>
<keyword evidence="6" id="KW-1015">Disulfide bond</keyword>
<dbReference type="SUPFAM" id="SSF52833">
    <property type="entry name" value="Thioredoxin-like"/>
    <property type="match status" value="1"/>
</dbReference>
<dbReference type="EMBL" id="CP019948">
    <property type="protein sequence ID" value="ARN82226.1"/>
    <property type="molecule type" value="Genomic_DNA"/>
</dbReference>
<evidence type="ECO:0000256" key="3">
    <source>
        <dbReference type="ARBA" id="ARBA00022559"/>
    </source>
</evidence>
<dbReference type="Proteomes" id="UP000193978">
    <property type="component" value="Chromosome"/>
</dbReference>
<feature type="compositionally biased region" description="Basic residues" evidence="12">
    <location>
        <begin position="140"/>
        <end position="151"/>
    </location>
</feature>
<dbReference type="GO" id="GO:0008379">
    <property type="term" value="F:thioredoxin peroxidase activity"/>
    <property type="evidence" value="ECO:0007669"/>
    <property type="project" value="TreeGrafter"/>
</dbReference>
<keyword evidence="5" id="KW-0560">Oxidoreductase</keyword>
<dbReference type="GO" id="GO:0005737">
    <property type="term" value="C:cytoplasm"/>
    <property type="evidence" value="ECO:0007669"/>
    <property type="project" value="TreeGrafter"/>
</dbReference>
<evidence type="ECO:0000256" key="4">
    <source>
        <dbReference type="ARBA" id="ARBA00022862"/>
    </source>
</evidence>
<evidence type="ECO:0000256" key="7">
    <source>
        <dbReference type="ARBA" id="ARBA00023284"/>
    </source>
</evidence>
<evidence type="ECO:0000256" key="2">
    <source>
        <dbReference type="ARBA" id="ARBA00013017"/>
    </source>
</evidence>
<name>A0A1W6MXH3_9HYPH</name>
<organism evidence="14 15">
    <name type="scientific">Methylocystis bryophila</name>
    <dbReference type="NCBI Taxonomy" id="655015"/>
    <lineage>
        <taxon>Bacteria</taxon>
        <taxon>Pseudomonadati</taxon>
        <taxon>Pseudomonadota</taxon>
        <taxon>Alphaproteobacteria</taxon>
        <taxon>Hyphomicrobiales</taxon>
        <taxon>Methylocystaceae</taxon>
        <taxon>Methylocystis</taxon>
    </lineage>
</organism>
<keyword evidence="3" id="KW-0575">Peroxidase</keyword>
<accession>A0A1W6MXH3</accession>
<keyword evidence="7" id="KW-0676">Redox-active center</keyword>
<dbReference type="EC" id="1.11.1.24" evidence="2"/>
<evidence type="ECO:0000256" key="1">
    <source>
        <dbReference type="ARBA" id="ARBA00003330"/>
    </source>
</evidence>
<keyword evidence="4" id="KW-0049">Antioxidant</keyword>
<dbReference type="GO" id="GO:0045454">
    <property type="term" value="P:cell redox homeostasis"/>
    <property type="evidence" value="ECO:0007669"/>
    <property type="project" value="TreeGrafter"/>
</dbReference>
<comment type="function">
    <text evidence="1">Thiol-specific peroxidase that catalyzes the reduction of hydrogen peroxide and organic hydroperoxides to water and alcohols, respectively. Plays a role in cell protection against oxidative stress by detoxifying peroxides and as sensor of hydrogen peroxide-mediated signaling events.</text>
</comment>
<feature type="domain" description="Thioredoxin" evidence="13">
    <location>
        <begin position="50"/>
        <end position="151"/>
    </location>
</feature>
<feature type="region of interest" description="Disordered" evidence="12">
    <location>
        <begin position="130"/>
        <end position="151"/>
    </location>
</feature>
<dbReference type="InterPro" id="IPR050924">
    <property type="entry name" value="Peroxiredoxin_BCP/PrxQ"/>
</dbReference>
<dbReference type="InterPro" id="IPR036249">
    <property type="entry name" value="Thioredoxin-like_sf"/>
</dbReference>
<evidence type="ECO:0000256" key="11">
    <source>
        <dbReference type="ARBA" id="ARBA00049091"/>
    </source>
</evidence>
<evidence type="ECO:0000256" key="8">
    <source>
        <dbReference type="ARBA" id="ARBA00032824"/>
    </source>
</evidence>
<dbReference type="AlphaFoldDB" id="A0A1W6MXH3"/>
<dbReference type="Pfam" id="PF00578">
    <property type="entry name" value="AhpC-TSA"/>
    <property type="match status" value="1"/>
</dbReference>
<dbReference type="PROSITE" id="PS51352">
    <property type="entry name" value="THIOREDOXIN_2"/>
    <property type="match status" value="1"/>
</dbReference>
<keyword evidence="15" id="KW-1185">Reference proteome</keyword>
<gene>
    <name evidence="14" type="ORF">B1812_15305</name>
</gene>
<comment type="catalytic activity">
    <reaction evidence="11">
        <text>a hydroperoxide + [thioredoxin]-dithiol = an alcohol + [thioredoxin]-disulfide + H2O</text>
        <dbReference type="Rhea" id="RHEA:62620"/>
        <dbReference type="Rhea" id="RHEA-COMP:10698"/>
        <dbReference type="Rhea" id="RHEA-COMP:10700"/>
        <dbReference type="ChEBI" id="CHEBI:15377"/>
        <dbReference type="ChEBI" id="CHEBI:29950"/>
        <dbReference type="ChEBI" id="CHEBI:30879"/>
        <dbReference type="ChEBI" id="CHEBI:35924"/>
        <dbReference type="ChEBI" id="CHEBI:50058"/>
        <dbReference type="EC" id="1.11.1.24"/>
    </reaction>
</comment>
<dbReference type="InterPro" id="IPR000866">
    <property type="entry name" value="AhpC/TSA"/>
</dbReference>
<evidence type="ECO:0000313" key="15">
    <source>
        <dbReference type="Proteomes" id="UP000193978"/>
    </source>
</evidence>
<dbReference type="PANTHER" id="PTHR42801:SF7">
    <property type="entry name" value="SLL1159 PROTEIN"/>
    <property type="match status" value="1"/>
</dbReference>
<dbReference type="STRING" id="655015.B1812_15305"/>
<evidence type="ECO:0000259" key="13">
    <source>
        <dbReference type="PROSITE" id="PS51352"/>
    </source>
</evidence>
<dbReference type="GO" id="GO:0034599">
    <property type="term" value="P:cellular response to oxidative stress"/>
    <property type="evidence" value="ECO:0007669"/>
    <property type="project" value="TreeGrafter"/>
</dbReference>
<sequence length="151" mass="16931">MKNQEPIMSLNAQIQDLVKAFRTSFSPELNALVERGAGEISAMPIVENALKAGDKAPEFSLLNHHGEPRSLIDYLKTGPLVLTFYRGLWRPYCNLQLNAYNKGYADIKALGANLVAISSEGPQWRRGHQRFQPAAGDQGHHHRRSRLRRSA</sequence>
<dbReference type="PANTHER" id="PTHR42801">
    <property type="entry name" value="THIOREDOXIN-DEPENDENT PEROXIDE REDUCTASE"/>
    <property type="match status" value="1"/>
</dbReference>
<evidence type="ECO:0000256" key="5">
    <source>
        <dbReference type="ARBA" id="ARBA00023002"/>
    </source>
</evidence>
<evidence type="ECO:0000256" key="9">
    <source>
        <dbReference type="ARBA" id="ARBA00038489"/>
    </source>
</evidence>
<dbReference type="KEGG" id="mbry:B1812_15305"/>
<protein>
    <recommendedName>
        <fullName evidence="2">thioredoxin-dependent peroxiredoxin</fullName>
        <ecNumber evidence="2">1.11.1.24</ecNumber>
    </recommendedName>
    <alternativeName>
        <fullName evidence="8">Thioredoxin peroxidase</fullName>
    </alternativeName>
    <alternativeName>
        <fullName evidence="10">Thioredoxin-dependent peroxiredoxin Bcp</fullName>
    </alternativeName>
</protein>
<dbReference type="InterPro" id="IPR013766">
    <property type="entry name" value="Thioredoxin_domain"/>
</dbReference>
<evidence type="ECO:0000256" key="10">
    <source>
        <dbReference type="ARBA" id="ARBA00042639"/>
    </source>
</evidence>
<evidence type="ECO:0000256" key="6">
    <source>
        <dbReference type="ARBA" id="ARBA00023157"/>
    </source>
</evidence>
<comment type="similarity">
    <text evidence="9">Belongs to the peroxiredoxin family. BCP/PrxQ subfamily.</text>
</comment>
<dbReference type="Gene3D" id="3.40.30.10">
    <property type="entry name" value="Glutaredoxin"/>
    <property type="match status" value="1"/>
</dbReference>
<evidence type="ECO:0000313" key="14">
    <source>
        <dbReference type="EMBL" id="ARN82226.1"/>
    </source>
</evidence>
<reference evidence="14 15" key="1">
    <citation type="submission" date="2017-02" db="EMBL/GenBank/DDBJ databases">
        <authorList>
            <person name="Peterson S.W."/>
        </authorList>
    </citation>
    <scope>NUCLEOTIDE SEQUENCE [LARGE SCALE GENOMIC DNA]</scope>
    <source>
        <strain evidence="14 15">S285</strain>
    </source>
</reference>